<dbReference type="GO" id="GO:2000143">
    <property type="term" value="P:negative regulation of DNA-templated transcription initiation"/>
    <property type="evidence" value="ECO:0007669"/>
    <property type="project" value="TreeGrafter"/>
</dbReference>
<reference evidence="9 10" key="1">
    <citation type="submission" date="2020-03" db="EMBL/GenBank/DDBJ databases">
        <title>Weissella sp. nov., isolated from Cybister lewisianus.</title>
        <authorList>
            <person name="Hyun D.-W."/>
            <person name="Bae J.-W."/>
        </authorList>
    </citation>
    <scope>NUCLEOTIDE SEQUENCE [LARGE SCALE GENOMIC DNA]</scope>
    <source>
        <strain evidence="9 10">HDW19</strain>
    </source>
</reference>
<keyword evidence="5 7" id="KW-0238">DNA-binding</keyword>
<name>A0A6G8B079_9LACO</name>
<dbReference type="GO" id="GO:0009295">
    <property type="term" value="C:nucleoid"/>
    <property type="evidence" value="ECO:0007669"/>
    <property type="project" value="UniProtKB-SubCell"/>
</dbReference>
<feature type="domain" description="SpoVT-AbrB" evidence="8">
    <location>
        <begin position="76"/>
        <end position="120"/>
    </location>
</feature>
<dbReference type="EMBL" id="CP049888">
    <property type="protein sequence ID" value="QIL50533.1"/>
    <property type="molecule type" value="Genomic_DNA"/>
</dbReference>
<dbReference type="PROSITE" id="PS51740">
    <property type="entry name" value="SPOVT_ABRB"/>
    <property type="match status" value="2"/>
</dbReference>
<dbReference type="CDD" id="cd16321">
    <property type="entry name" value="MraZ_C"/>
    <property type="match status" value="1"/>
</dbReference>
<dbReference type="PANTHER" id="PTHR34701">
    <property type="entry name" value="TRANSCRIPTIONAL REGULATOR MRAZ"/>
    <property type="match status" value="1"/>
</dbReference>
<dbReference type="InterPro" id="IPR037914">
    <property type="entry name" value="SpoVT-AbrB_sf"/>
</dbReference>
<dbReference type="GO" id="GO:0005737">
    <property type="term" value="C:cytoplasm"/>
    <property type="evidence" value="ECO:0007669"/>
    <property type="project" value="UniProtKB-UniRule"/>
</dbReference>
<sequence>MFMGTYQHTLDSKNRLIIPAKFRNQLGSGFVVTKGNEHSLHAYSQVGWETYQSKLNQLPSNNAKVRQFKRAILAGATEAEFDKQGRIVLPNTLKEHALLKKDIVIIGYGDDEFEIWDAQRFKQYNADVTDNFDEISNELAELGFEI</sequence>
<evidence type="ECO:0000259" key="8">
    <source>
        <dbReference type="PROSITE" id="PS51740"/>
    </source>
</evidence>
<organism evidence="9 10">
    <name type="scientific">Weissella coleopterorum</name>
    <dbReference type="NCBI Taxonomy" id="2714949"/>
    <lineage>
        <taxon>Bacteria</taxon>
        <taxon>Bacillati</taxon>
        <taxon>Bacillota</taxon>
        <taxon>Bacilli</taxon>
        <taxon>Lactobacillales</taxon>
        <taxon>Lactobacillaceae</taxon>
        <taxon>Weissella</taxon>
    </lineage>
</organism>
<dbReference type="InterPro" id="IPR020603">
    <property type="entry name" value="MraZ_dom"/>
</dbReference>
<dbReference type="RefSeq" id="WP_166010233.1">
    <property type="nucleotide sequence ID" value="NZ_CP049888.1"/>
</dbReference>
<evidence type="ECO:0000256" key="6">
    <source>
        <dbReference type="ARBA" id="ARBA00023163"/>
    </source>
</evidence>
<evidence type="ECO:0000313" key="10">
    <source>
        <dbReference type="Proteomes" id="UP000500741"/>
    </source>
</evidence>
<evidence type="ECO:0000256" key="3">
    <source>
        <dbReference type="ARBA" id="ARBA00022737"/>
    </source>
</evidence>
<evidence type="ECO:0000313" key="9">
    <source>
        <dbReference type="EMBL" id="QIL50533.1"/>
    </source>
</evidence>
<dbReference type="SUPFAM" id="SSF89447">
    <property type="entry name" value="AbrB/MazE/MraZ-like"/>
    <property type="match status" value="1"/>
</dbReference>
<evidence type="ECO:0000256" key="2">
    <source>
        <dbReference type="ARBA" id="ARBA00022490"/>
    </source>
</evidence>
<dbReference type="Gene3D" id="3.40.1550.20">
    <property type="entry name" value="Transcriptional regulator MraZ domain"/>
    <property type="match status" value="1"/>
</dbReference>
<dbReference type="GO" id="GO:0000976">
    <property type="term" value="F:transcription cis-regulatory region binding"/>
    <property type="evidence" value="ECO:0007669"/>
    <property type="project" value="TreeGrafter"/>
</dbReference>
<keyword evidence="10" id="KW-1185">Reference proteome</keyword>
<protein>
    <recommendedName>
        <fullName evidence="1 7">Transcriptional regulator MraZ</fullName>
    </recommendedName>
</protein>
<dbReference type="Pfam" id="PF02381">
    <property type="entry name" value="MraZ"/>
    <property type="match status" value="2"/>
</dbReference>
<dbReference type="InterPro" id="IPR003444">
    <property type="entry name" value="MraZ"/>
</dbReference>
<keyword evidence="4 7" id="KW-0805">Transcription regulation</keyword>
<dbReference type="InterPro" id="IPR035644">
    <property type="entry name" value="MraZ_C"/>
</dbReference>
<dbReference type="Proteomes" id="UP000500741">
    <property type="component" value="Chromosome"/>
</dbReference>
<dbReference type="InterPro" id="IPR007159">
    <property type="entry name" value="SpoVT-AbrB_dom"/>
</dbReference>
<evidence type="ECO:0000256" key="5">
    <source>
        <dbReference type="ARBA" id="ARBA00023125"/>
    </source>
</evidence>
<evidence type="ECO:0000256" key="1">
    <source>
        <dbReference type="ARBA" id="ARBA00013860"/>
    </source>
</evidence>
<keyword evidence="2 7" id="KW-0963">Cytoplasm</keyword>
<dbReference type="AlphaFoldDB" id="A0A6G8B079"/>
<keyword evidence="6 7" id="KW-0804">Transcription</keyword>
<dbReference type="NCBIfam" id="TIGR00242">
    <property type="entry name" value="division/cell wall cluster transcriptional repressor MraZ"/>
    <property type="match status" value="1"/>
</dbReference>
<dbReference type="PANTHER" id="PTHR34701:SF1">
    <property type="entry name" value="TRANSCRIPTIONAL REGULATOR MRAZ"/>
    <property type="match status" value="1"/>
</dbReference>
<dbReference type="KEGG" id="wco:G7084_03910"/>
<comment type="similarity">
    <text evidence="7">Belongs to the MraZ family.</text>
</comment>
<feature type="domain" description="SpoVT-AbrB" evidence="8">
    <location>
        <begin position="5"/>
        <end position="47"/>
    </location>
</feature>
<keyword evidence="3" id="KW-0677">Repeat</keyword>
<dbReference type="InterPro" id="IPR035642">
    <property type="entry name" value="MraZ_N"/>
</dbReference>
<dbReference type="InterPro" id="IPR038619">
    <property type="entry name" value="MraZ_sf"/>
</dbReference>
<dbReference type="CDD" id="cd16320">
    <property type="entry name" value="MraZ_N"/>
    <property type="match status" value="1"/>
</dbReference>
<proteinExistence type="inferred from homology"/>
<accession>A0A6G8B079</accession>
<comment type="subunit">
    <text evidence="7">Forms oligomers.</text>
</comment>
<dbReference type="HAMAP" id="MF_01008">
    <property type="entry name" value="MraZ"/>
    <property type="match status" value="1"/>
</dbReference>
<gene>
    <name evidence="7 9" type="primary">mraZ</name>
    <name evidence="9" type="ORF">G7084_03910</name>
</gene>
<evidence type="ECO:0000256" key="7">
    <source>
        <dbReference type="HAMAP-Rule" id="MF_01008"/>
    </source>
</evidence>
<evidence type="ECO:0000256" key="4">
    <source>
        <dbReference type="ARBA" id="ARBA00023015"/>
    </source>
</evidence>
<comment type="subcellular location">
    <subcellularLocation>
        <location evidence="7">Cytoplasm</location>
        <location evidence="7">Nucleoid</location>
    </subcellularLocation>
</comment>
<dbReference type="GO" id="GO:0003700">
    <property type="term" value="F:DNA-binding transcription factor activity"/>
    <property type="evidence" value="ECO:0007669"/>
    <property type="project" value="UniProtKB-UniRule"/>
</dbReference>